<feature type="compositionally biased region" description="Basic and acidic residues" evidence="1">
    <location>
        <begin position="276"/>
        <end position="289"/>
    </location>
</feature>
<evidence type="ECO:0008006" key="4">
    <source>
        <dbReference type="Google" id="ProtNLM"/>
    </source>
</evidence>
<gene>
    <name evidence="2" type="ORF">Tsubulata_027678</name>
</gene>
<protein>
    <recommendedName>
        <fullName evidence="4">Protein EARLY FLOWERING 3</fullName>
    </recommendedName>
</protein>
<dbReference type="PANTHER" id="PTHR34281">
    <property type="entry name" value="PROTEIN EARLY FLOWERING 3"/>
    <property type="match status" value="1"/>
</dbReference>
<reference evidence="2" key="1">
    <citation type="submission" date="2022-02" db="EMBL/GenBank/DDBJ databases">
        <authorList>
            <person name="Henning P.M."/>
            <person name="McCubbin A.G."/>
            <person name="Shore J.S."/>
        </authorList>
    </citation>
    <scope>NUCLEOTIDE SEQUENCE</scope>
    <source>
        <strain evidence="2">F60SS</strain>
        <tissue evidence="2">Leaves</tissue>
    </source>
</reference>
<dbReference type="Proteomes" id="UP001141552">
    <property type="component" value="Unassembled WGS sequence"/>
</dbReference>
<feature type="compositionally biased region" description="Polar residues" evidence="1">
    <location>
        <begin position="675"/>
        <end position="689"/>
    </location>
</feature>
<name>A0A9Q0F2X8_9ROSI</name>
<feature type="region of interest" description="Disordered" evidence="1">
    <location>
        <begin position="51"/>
        <end position="73"/>
    </location>
</feature>
<dbReference type="PANTHER" id="PTHR34281:SF7">
    <property type="entry name" value="PROTEIN EARLY FLOWERING 3"/>
    <property type="match status" value="1"/>
</dbReference>
<sequence length="723" mass="78882">MRGPKDEEKLMAPMFPRLHVNDTERGGPRAPPRNKMALYEQLSIPSQRLSSGTASILPFPPSNGDSLASPVTSNHGGGYEKRFFTQFCNSSVPSKREKLVSYSSGGVDLGVVVGNEELSSSATNDQNSITLQPQLSAKSSSSQSQKKSSWKKFGDENDFKVPRSSQSGVTIHRSNSQLGKDHETRPYLNFCFSVQLQKAYEKQNKGTGFIDLSTLSPACQDAMEGSVSVPLIKDKVSLDGSANLPGKFRSTEPLKRVHPFSNQEWRTSPDDVLKNFHGKENNCKGRSESYSRLSPQDSSKNLNGLGNGIKNREDNKCGSLQKVDTEKHDDVSETSMVDSVSALDLTPDDVVAVIGEKQFWKARRAFVNQQRVFAVQVFELHRLLTVQKLIAGSPRILLGDKVCIGKASVKASQQKKLLFEHAMEQPSLIAKPKDYSQKLHPRTEFADENVVRKLPLPSLSKESSKEFIPQRSSYNSQSGSAPPIPMVANAKPLPWCFPQPGNQWLVPVMSPSEGLVYKPYTGPCPPAAGFMAPAYGNFAPTSLKQQSGDIFSASYGVPPHHQGHGILPGAPPFAQTHFPPYGMPVMNLSSSGSAVEPINPFTGPKSKGSQLSVGDTNNSIPRQSLYSISSQTSQAISPGFRKFQASKDTEVQGSSGSNSSDRAKGDALPLFPTEPSVQASDQNSESNGLRRSVIKVVPHNRRSATESAARIFRSIQEERKQFD</sequence>
<reference evidence="2" key="2">
    <citation type="journal article" date="2023" name="Plants (Basel)">
        <title>Annotation of the Turnera subulata (Passifloraceae) Draft Genome Reveals the S-Locus Evolved after the Divergence of Turneroideae from Passifloroideae in a Stepwise Manner.</title>
        <authorList>
            <person name="Henning P.M."/>
            <person name="Roalson E.H."/>
            <person name="Mir W."/>
            <person name="McCubbin A.G."/>
            <person name="Shore J.S."/>
        </authorList>
    </citation>
    <scope>NUCLEOTIDE SEQUENCE</scope>
    <source>
        <strain evidence="2">F60SS</strain>
    </source>
</reference>
<feature type="region of interest" description="Disordered" evidence="1">
    <location>
        <begin position="461"/>
        <end position="481"/>
    </location>
</feature>
<evidence type="ECO:0000256" key="1">
    <source>
        <dbReference type="SAM" id="MobiDB-lite"/>
    </source>
</evidence>
<feature type="compositionally biased region" description="Polar residues" evidence="1">
    <location>
        <begin position="290"/>
        <end position="300"/>
    </location>
</feature>
<comment type="caution">
    <text evidence="2">The sequence shown here is derived from an EMBL/GenBank/DDBJ whole genome shotgun (WGS) entry which is preliminary data.</text>
</comment>
<feature type="region of interest" description="Disordered" evidence="1">
    <location>
        <begin position="646"/>
        <end position="708"/>
    </location>
</feature>
<feature type="compositionally biased region" description="Polar residues" evidence="1">
    <location>
        <begin position="63"/>
        <end position="73"/>
    </location>
</feature>
<feature type="compositionally biased region" description="Low complexity" evidence="1">
    <location>
        <begin position="136"/>
        <end position="147"/>
    </location>
</feature>
<feature type="compositionally biased region" description="Polar residues" evidence="1">
    <location>
        <begin position="470"/>
        <end position="480"/>
    </location>
</feature>
<feature type="region of interest" description="Disordered" evidence="1">
    <location>
        <begin position="121"/>
        <end position="180"/>
    </location>
</feature>
<keyword evidence="3" id="KW-1185">Reference proteome</keyword>
<dbReference type="EMBL" id="JAKUCV010007390">
    <property type="protein sequence ID" value="KAJ4823677.1"/>
    <property type="molecule type" value="Genomic_DNA"/>
</dbReference>
<feature type="compositionally biased region" description="Basic and acidic residues" evidence="1">
    <location>
        <begin position="152"/>
        <end position="161"/>
    </location>
</feature>
<feature type="region of interest" description="Disordered" evidence="1">
    <location>
        <begin position="276"/>
        <end position="316"/>
    </location>
</feature>
<feature type="compositionally biased region" description="Polar residues" evidence="1">
    <location>
        <begin position="163"/>
        <end position="178"/>
    </location>
</feature>
<dbReference type="InterPro" id="IPR039319">
    <property type="entry name" value="ELF3-like"/>
</dbReference>
<dbReference type="AlphaFoldDB" id="A0A9Q0F2X8"/>
<accession>A0A9Q0F2X8</accession>
<proteinExistence type="predicted"/>
<dbReference type="GO" id="GO:2000028">
    <property type="term" value="P:regulation of photoperiodism, flowering"/>
    <property type="evidence" value="ECO:0007669"/>
    <property type="project" value="InterPro"/>
</dbReference>
<evidence type="ECO:0000313" key="3">
    <source>
        <dbReference type="Proteomes" id="UP001141552"/>
    </source>
</evidence>
<feature type="compositionally biased region" description="Polar residues" evidence="1">
    <location>
        <begin position="651"/>
        <end position="660"/>
    </location>
</feature>
<feature type="compositionally biased region" description="Basic and acidic residues" evidence="1">
    <location>
        <begin position="1"/>
        <end position="10"/>
    </location>
</feature>
<dbReference type="OrthoDB" id="1939092at2759"/>
<feature type="region of interest" description="Disordered" evidence="1">
    <location>
        <begin position="1"/>
        <end position="34"/>
    </location>
</feature>
<organism evidence="2 3">
    <name type="scientific">Turnera subulata</name>
    <dbReference type="NCBI Taxonomy" id="218843"/>
    <lineage>
        <taxon>Eukaryota</taxon>
        <taxon>Viridiplantae</taxon>
        <taxon>Streptophyta</taxon>
        <taxon>Embryophyta</taxon>
        <taxon>Tracheophyta</taxon>
        <taxon>Spermatophyta</taxon>
        <taxon>Magnoliopsida</taxon>
        <taxon>eudicotyledons</taxon>
        <taxon>Gunneridae</taxon>
        <taxon>Pentapetalae</taxon>
        <taxon>rosids</taxon>
        <taxon>fabids</taxon>
        <taxon>Malpighiales</taxon>
        <taxon>Passifloraceae</taxon>
        <taxon>Turnera</taxon>
    </lineage>
</organism>
<feature type="compositionally biased region" description="Polar residues" evidence="1">
    <location>
        <begin position="607"/>
        <end position="618"/>
    </location>
</feature>
<feature type="region of interest" description="Disordered" evidence="1">
    <location>
        <begin position="596"/>
        <end position="618"/>
    </location>
</feature>
<feature type="compositionally biased region" description="Polar residues" evidence="1">
    <location>
        <begin position="121"/>
        <end position="135"/>
    </location>
</feature>
<evidence type="ECO:0000313" key="2">
    <source>
        <dbReference type="EMBL" id="KAJ4823677.1"/>
    </source>
</evidence>